<dbReference type="Proteomes" id="UP001469553">
    <property type="component" value="Unassembled WGS sequence"/>
</dbReference>
<protein>
    <recommendedName>
        <fullName evidence="4">Transmembrane protein</fullName>
    </recommendedName>
</protein>
<evidence type="ECO:0000313" key="3">
    <source>
        <dbReference type="Proteomes" id="UP001469553"/>
    </source>
</evidence>
<keyword evidence="1" id="KW-0812">Transmembrane</keyword>
<reference evidence="2 3" key="1">
    <citation type="submission" date="2021-06" db="EMBL/GenBank/DDBJ databases">
        <authorList>
            <person name="Palmer J.M."/>
        </authorList>
    </citation>
    <scope>NUCLEOTIDE SEQUENCE [LARGE SCALE GENOMIC DNA]</scope>
    <source>
        <strain evidence="2 3">AS_MEX2019</strain>
        <tissue evidence="2">Muscle</tissue>
    </source>
</reference>
<keyword evidence="3" id="KW-1185">Reference proteome</keyword>
<feature type="transmembrane region" description="Helical" evidence="1">
    <location>
        <begin position="45"/>
        <end position="64"/>
    </location>
</feature>
<gene>
    <name evidence="2" type="ORF">AMECASPLE_028409</name>
</gene>
<evidence type="ECO:0008006" key="4">
    <source>
        <dbReference type="Google" id="ProtNLM"/>
    </source>
</evidence>
<keyword evidence="1" id="KW-0472">Membrane</keyword>
<sequence length="112" mass="13069">MSDFTSVVGTTKRMSVRLCPPSPHHCFSSDCDKDYDNNNNEPKSTYISLPFGFYFFLTAMLQVLRRLEEENSIRSTVVRCLVPRNNRFTSATWTLNFDALSFVFSFCTWKWV</sequence>
<proteinExistence type="predicted"/>
<dbReference type="EMBL" id="JAHRIP010087762">
    <property type="protein sequence ID" value="MEQ2316025.1"/>
    <property type="molecule type" value="Genomic_DNA"/>
</dbReference>
<accession>A0ABV1ADX7</accession>
<evidence type="ECO:0000256" key="1">
    <source>
        <dbReference type="SAM" id="Phobius"/>
    </source>
</evidence>
<evidence type="ECO:0000313" key="2">
    <source>
        <dbReference type="EMBL" id="MEQ2316025.1"/>
    </source>
</evidence>
<keyword evidence="1" id="KW-1133">Transmembrane helix</keyword>
<name>A0ABV1ADX7_9TELE</name>
<comment type="caution">
    <text evidence="2">The sequence shown here is derived from an EMBL/GenBank/DDBJ whole genome shotgun (WGS) entry which is preliminary data.</text>
</comment>
<organism evidence="2 3">
    <name type="scientific">Ameca splendens</name>
    <dbReference type="NCBI Taxonomy" id="208324"/>
    <lineage>
        <taxon>Eukaryota</taxon>
        <taxon>Metazoa</taxon>
        <taxon>Chordata</taxon>
        <taxon>Craniata</taxon>
        <taxon>Vertebrata</taxon>
        <taxon>Euteleostomi</taxon>
        <taxon>Actinopterygii</taxon>
        <taxon>Neopterygii</taxon>
        <taxon>Teleostei</taxon>
        <taxon>Neoteleostei</taxon>
        <taxon>Acanthomorphata</taxon>
        <taxon>Ovalentaria</taxon>
        <taxon>Atherinomorphae</taxon>
        <taxon>Cyprinodontiformes</taxon>
        <taxon>Goodeidae</taxon>
        <taxon>Ameca</taxon>
    </lineage>
</organism>